<accession>A0A364NZN4</accession>
<dbReference type="GO" id="GO:0004888">
    <property type="term" value="F:transmembrane signaling receptor activity"/>
    <property type="evidence" value="ECO:0007669"/>
    <property type="project" value="InterPro"/>
</dbReference>
<dbReference type="InterPro" id="IPR004089">
    <property type="entry name" value="MCPsignal_dom"/>
</dbReference>
<evidence type="ECO:0000256" key="2">
    <source>
        <dbReference type="ARBA" id="ARBA00029447"/>
    </source>
</evidence>
<dbReference type="OrthoDB" id="2489132at2"/>
<comment type="similarity">
    <text evidence="2">Belongs to the methyl-accepting chemotaxis (MCP) protein family.</text>
</comment>
<dbReference type="PROSITE" id="PS50111">
    <property type="entry name" value="CHEMOTAXIS_TRANSDUC_2"/>
    <property type="match status" value="1"/>
</dbReference>
<protein>
    <submittedName>
        <fullName evidence="5">Chemotaxis protein</fullName>
    </submittedName>
</protein>
<feature type="domain" description="Methyl-accepting transducer" evidence="4">
    <location>
        <begin position="17"/>
        <end position="257"/>
    </location>
</feature>
<keyword evidence="1 3" id="KW-0807">Transducer</keyword>
<evidence type="ECO:0000259" key="4">
    <source>
        <dbReference type="PROSITE" id="PS50111"/>
    </source>
</evidence>
<dbReference type="Proteomes" id="UP000251075">
    <property type="component" value="Unassembled WGS sequence"/>
</dbReference>
<dbReference type="PANTHER" id="PTHR32089:SF112">
    <property type="entry name" value="LYSOZYME-LIKE PROTEIN-RELATED"/>
    <property type="match status" value="1"/>
</dbReference>
<proteinExistence type="inferred from homology"/>
<evidence type="ECO:0000313" key="5">
    <source>
        <dbReference type="EMBL" id="RAU22549.1"/>
    </source>
</evidence>
<dbReference type="InterPro" id="IPR004010">
    <property type="entry name" value="Double_Cache_2"/>
</dbReference>
<dbReference type="Gene3D" id="3.30.450.20">
    <property type="entry name" value="PAS domain"/>
    <property type="match status" value="1"/>
</dbReference>
<dbReference type="PRINTS" id="PR00260">
    <property type="entry name" value="CHEMTRNSDUCR"/>
</dbReference>
<evidence type="ECO:0000313" key="6">
    <source>
        <dbReference type="Proteomes" id="UP000251075"/>
    </source>
</evidence>
<dbReference type="PANTHER" id="PTHR32089">
    <property type="entry name" value="METHYL-ACCEPTING CHEMOTAXIS PROTEIN MCPB"/>
    <property type="match status" value="1"/>
</dbReference>
<dbReference type="Gene3D" id="1.10.287.950">
    <property type="entry name" value="Methyl-accepting chemotaxis protein"/>
    <property type="match status" value="1"/>
</dbReference>
<dbReference type="AlphaFoldDB" id="A0A364NZN4"/>
<dbReference type="GO" id="GO:0006935">
    <property type="term" value="P:chemotaxis"/>
    <property type="evidence" value="ECO:0007669"/>
    <property type="project" value="InterPro"/>
</dbReference>
<dbReference type="SUPFAM" id="SSF58104">
    <property type="entry name" value="Methyl-accepting chemotaxis protein (MCP) signaling domain"/>
    <property type="match status" value="1"/>
</dbReference>
<organism evidence="5 6">
    <name type="scientific">Paramagnetospirillum kuznetsovii</name>
    <dbReference type="NCBI Taxonomy" id="2053833"/>
    <lineage>
        <taxon>Bacteria</taxon>
        <taxon>Pseudomonadati</taxon>
        <taxon>Pseudomonadota</taxon>
        <taxon>Alphaproteobacteria</taxon>
        <taxon>Rhodospirillales</taxon>
        <taxon>Magnetospirillaceae</taxon>
        <taxon>Paramagnetospirillum</taxon>
    </lineage>
</organism>
<dbReference type="Pfam" id="PF08269">
    <property type="entry name" value="dCache_2"/>
    <property type="match status" value="1"/>
</dbReference>
<dbReference type="EMBL" id="PGTO01000004">
    <property type="protein sequence ID" value="RAU22549.1"/>
    <property type="molecule type" value="Genomic_DNA"/>
</dbReference>
<sequence>MASAKEKEEVLQRFASEAGGLGIQVVEVIGKVEDVSRHVGRQSELMGTIEQRMAALDHETSNIVVTAGRSHALSEEAVSAMGASKQEIARSLGDINQLTEMVVAGMGRIATLQTALQQVGRVAASIEAIARSTNMLALNATIEAVRAGESGRGFAVVASEVKELARQTADSTAEIRRTLDALQSVAVSLAQDNEASAARARVVNDSTATIGTHVDDIRDIVERIATDLRSVSVEAEAVNTDGGNLLTAVREATSGIAVSAGNLETAKGFLNSMRQSGERLIAITFDSGCDTPDIPFAEEALRLASAVSAAFNDAIDKGAITLADLFDEDYRAIAATDPVQHMTRFTAFTDQACQAILDGALGFNARVVFCCLTDRNAYIPTHNTKFSQAPGNDPQWNASHCRNRRIFDDKVGIAAARNTDRLWPQVYCRDMGGGETAVLMDVSSPVFCKGRHWGAVRLGYKTDLAAYGASDRGTADEAMAMVEQAGAHYVAQGRDSLLAAVVDKAGPFNRKDLYVIVQDRDVRVLAHGRNPNLNGADGNSLKDANGKQFARDMVVLAREKGAGWVDYVWANPATKVLENKSCYVKLFDDLVMCVGIYRV</sequence>
<dbReference type="SMART" id="SM00283">
    <property type="entry name" value="MA"/>
    <property type="match status" value="1"/>
</dbReference>
<evidence type="ECO:0000256" key="1">
    <source>
        <dbReference type="ARBA" id="ARBA00023224"/>
    </source>
</evidence>
<evidence type="ECO:0000256" key="3">
    <source>
        <dbReference type="PROSITE-ProRule" id="PRU00284"/>
    </source>
</evidence>
<dbReference type="RefSeq" id="WP_112143318.1">
    <property type="nucleotide sequence ID" value="NZ_PGTO01000004.1"/>
</dbReference>
<dbReference type="GO" id="GO:0016020">
    <property type="term" value="C:membrane"/>
    <property type="evidence" value="ECO:0007669"/>
    <property type="project" value="InterPro"/>
</dbReference>
<gene>
    <name evidence="5" type="ORF">CU669_07615</name>
</gene>
<name>A0A364NZN4_9PROT</name>
<reference evidence="5 6" key="1">
    <citation type="submission" date="2017-11" db="EMBL/GenBank/DDBJ databases">
        <title>Draft genome sequence of magnetotactic bacterium Magnetospirillum kuznetsovii LBB-42.</title>
        <authorList>
            <person name="Grouzdev D.S."/>
            <person name="Rysina M.S."/>
            <person name="Baslerov R.V."/>
            <person name="Koziaeva V."/>
        </authorList>
    </citation>
    <scope>NUCLEOTIDE SEQUENCE [LARGE SCALE GENOMIC DNA]</scope>
    <source>
        <strain evidence="5 6">LBB-42</strain>
    </source>
</reference>
<comment type="caution">
    <text evidence="5">The sequence shown here is derived from an EMBL/GenBank/DDBJ whole genome shotgun (WGS) entry which is preliminary data.</text>
</comment>
<dbReference type="InterPro" id="IPR004090">
    <property type="entry name" value="Chemotax_Me-accpt_rcpt"/>
</dbReference>
<dbReference type="GO" id="GO:0007165">
    <property type="term" value="P:signal transduction"/>
    <property type="evidence" value="ECO:0007669"/>
    <property type="project" value="UniProtKB-KW"/>
</dbReference>
<dbReference type="Pfam" id="PF00015">
    <property type="entry name" value="MCPsignal"/>
    <property type="match status" value="1"/>
</dbReference>
<keyword evidence="6" id="KW-1185">Reference proteome</keyword>